<dbReference type="HOGENOM" id="CLU_1748153_0_0_4"/>
<dbReference type="EMBL" id="CP001646">
    <property type="protein sequence ID" value="ACS66003.1"/>
    <property type="molecule type" value="Genomic_DNA"/>
</dbReference>
<evidence type="ECO:0000313" key="2">
    <source>
        <dbReference type="EMBL" id="ACS66003.1"/>
    </source>
</evidence>
<dbReference type="AlphaFoldDB" id="C6BQF6"/>
<reference evidence="2" key="1">
    <citation type="submission" date="2009-06" db="EMBL/GenBank/DDBJ databases">
        <title>Complete sequence plasmid 1 of Ralstonia pickettii 12D.</title>
        <authorList>
            <consortium name="US DOE Joint Genome Institute"/>
            <person name="Lucas S."/>
            <person name="Copeland A."/>
            <person name="Lapidus A."/>
            <person name="Glavina del Rio T."/>
            <person name="Dalin E."/>
            <person name="Tice H."/>
            <person name="Bruce D."/>
            <person name="Goodwin L."/>
            <person name="Pitluck S."/>
            <person name="Sims D."/>
            <person name="Meincke L."/>
            <person name="Brettin T."/>
            <person name="Detter J.C."/>
            <person name="Han C."/>
            <person name="Larimer F."/>
            <person name="Land M."/>
            <person name="Hauser L."/>
            <person name="Kyrpides N."/>
            <person name="Ovchinnikova G."/>
            <person name="Marsh T."/>
            <person name="Richardson P."/>
        </authorList>
    </citation>
    <scope>NUCLEOTIDE SEQUENCE [LARGE SCALE GENOMIC DNA]</scope>
    <source>
        <plasmid evidence="2">12D</plasmid>
        <plasmid evidence="2">pRp12D01</plasmid>
    </source>
</reference>
<feature type="region of interest" description="Disordered" evidence="1">
    <location>
        <begin position="99"/>
        <end position="134"/>
    </location>
</feature>
<sequence length="149" mass="15748">MARTSTGRRMRLTVPPHHAVHRHLGNLDEEADLNAEVLRLAEIGANLEELCGPMRSVADIVKLLNFRAGPALFAPSAGVPAHAPVQALAAQPEAMVAAGVPQPPSMGAAFPSQNHPQPAEPVRQPLEGDELQGSTAVDASLAEHMWLPD</sequence>
<name>C6BQF6_RALP1</name>
<accession>C6BQF6</accession>
<protein>
    <submittedName>
        <fullName evidence="2">Uncharacterized protein</fullName>
    </submittedName>
</protein>
<organism evidence="2">
    <name type="scientific">Ralstonia pickettii (strain 12D)</name>
    <dbReference type="NCBI Taxonomy" id="428406"/>
    <lineage>
        <taxon>Bacteria</taxon>
        <taxon>Pseudomonadati</taxon>
        <taxon>Pseudomonadota</taxon>
        <taxon>Betaproteobacteria</taxon>
        <taxon>Burkholderiales</taxon>
        <taxon>Burkholderiaceae</taxon>
        <taxon>Ralstonia</taxon>
    </lineage>
</organism>
<dbReference type="KEGG" id="rpf:Rpic12D_4768"/>
<gene>
    <name evidence="2" type="ordered locus">Rpic12D_4768</name>
</gene>
<keyword evidence="2" id="KW-0614">Plasmid</keyword>
<evidence type="ECO:0000256" key="1">
    <source>
        <dbReference type="SAM" id="MobiDB-lite"/>
    </source>
</evidence>
<proteinExistence type="predicted"/>
<geneLocation type="plasmid" evidence="2">
    <name>pRp12D01</name>
</geneLocation>